<dbReference type="Proteomes" id="UP000525298">
    <property type="component" value="Unassembled WGS sequence"/>
</dbReference>
<gene>
    <name evidence="1" type="ORF">HNR65_002448</name>
</gene>
<protein>
    <submittedName>
        <fullName evidence="1">Uncharacterized protein</fullName>
    </submittedName>
</protein>
<proteinExistence type="predicted"/>
<dbReference type="AlphaFoldDB" id="A0A7W0HLB0"/>
<comment type="caution">
    <text evidence="1">The sequence shown here is derived from an EMBL/GenBank/DDBJ whole genome shotgun (WGS) entry which is preliminary data.</text>
</comment>
<keyword evidence="2" id="KW-1185">Reference proteome</keyword>
<sequence>MKHPIVIATFGSTTRARQIYGHIHTRVKQRFAGHEPASIIWWCSTSLPTCATSAPIRAKPG</sequence>
<evidence type="ECO:0000313" key="1">
    <source>
        <dbReference type="EMBL" id="MBA2882107.1"/>
    </source>
</evidence>
<accession>A0A7W0HLB0</accession>
<evidence type="ECO:0000313" key="2">
    <source>
        <dbReference type="Proteomes" id="UP000525298"/>
    </source>
</evidence>
<organism evidence="1 2">
    <name type="scientific">Desulfosalsimonas propionicica</name>
    <dbReference type="NCBI Taxonomy" id="332175"/>
    <lineage>
        <taxon>Bacteria</taxon>
        <taxon>Pseudomonadati</taxon>
        <taxon>Thermodesulfobacteriota</taxon>
        <taxon>Desulfobacteria</taxon>
        <taxon>Desulfobacterales</taxon>
        <taxon>Desulfosalsimonadaceae</taxon>
        <taxon>Desulfosalsimonas</taxon>
    </lineage>
</organism>
<dbReference type="EMBL" id="JACDUS010000007">
    <property type="protein sequence ID" value="MBA2882107.1"/>
    <property type="molecule type" value="Genomic_DNA"/>
</dbReference>
<name>A0A7W0HLB0_9BACT</name>
<reference evidence="1 2" key="1">
    <citation type="submission" date="2020-07" db="EMBL/GenBank/DDBJ databases">
        <title>Genomic Encyclopedia of Type Strains, Phase IV (KMG-IV): sequencing the most valuable type-strain genomes for metagenomic binning, comparative biology and taxonomic classification.</title>
        <authorList>
            <person name="Goeker M."/>
        </authorList>
    </citation>
    <scope>NUCLEOTIDE SEQUENCE [LARGE SCALE GENOMIC DNA]</scope>
    <source>
        <strain evidence="1 2">DSM 17721</strain>
    </source>
</reference>